<dbReference type="EMBL" id="GHES01022108">
    <property type="protein sequence ID" value="MPA52667.1"/>
    <property type="molecule type" value="Transcribed_RNA"/>
</dbReference>
<dbReference type="InterPro" id="IPR022552">
    <property type="entry name" value="UPF_Ycf55"/>
</dbReference>
<organism evidence="2">
    <name type="scientific">Davidia involucrata</name>
    <name type="common">Dove tree</name>
    <dbReference type="NCBI Taxonomy" id="16924"/>
    <lineage>
        <taxon>Eukaryota</taxon>
        <taxon>Viridiplantae</taxon>
        <taxon>Streptophyta</taxon>
        <taxon>Embryophyta</taxon>
        <taxon>Tracheophyta</taxon>
        <taxon>Spermatophyta</taxon>
        <taxon>Magnoliopsida</taxon>
        <taxon>eudicotyledons</taxon>
        <taxon>Gunneridae</taxon>
        <taxon>Pentapetalae</taxon>
        <taxon>asterids</taxon>
        <taxon>Cornales</taxon>
        <taxon>Nyssaceae</taxon>
        <taxon>Davidia</taxon>
    </lineage>
</organism>
<dbReference type="PANTHER" id="PTHR36807:SF2">
    <property type="entry name" value="PHOSPHOGLYCOLATE PHOSPHATASE"/>
    <property type="match status" value="1"/>
</dbReference>
<sequence length="517" mass="58270">MAEYAAVLSHIKLHVPGDFVRKQRSGTTNLYIQIQRKCSFGSCKVMQFSSWKPCELNASHVANLKVNHCLKENYTRCYCLGTLINSDGASTSDWVSVVNQVLLMASIFLTYMDGVIPAEKSLPNSQKNILNDHVVPEDSTFSGSAMKNDEDFNLKFAWDIVKGKLVNSLNAIEHGGNLGNRVFGYEQEHAKRPLSLYAIAEGPRLRLLWTSFQWLKKEVDNISGSSVIVCMDNWLTVASEIIQKSCQPVCMSWLEKELCLENSKPDKALLSLMVEKLKGDDTVLQNIRKSGKEDLYAELMCFLIFGSLREGCCYGYSLFTLHGVAILEDLVITLADGIASMYLELISVDGDMSNEMNSFGSILCTLSTRALQRLRNEVALNQWLHQNMEAVVSMYEDRFDLCTLQSQLIEEPSKCQAGKFSWWKKLTLGKSGSVLSPLRYFVISNISVPVKRTKELRALTGWRYYFSLFLELADITMPLIRTIFAKVSGAISFFLVCLIGRSLGLIYTGIRQSLRWK</sequence>
<evidence type="ECO:0000256" key="1">
    <source>
        <dbReference type="SAM" id="Phobius"/>
    </source>
</evidence>
<keyword evidence="1" id="KW-0812">Transmembrane</keyword>
<feature type="transmembrane region" description="Helical" evidence="1">
    <location>
        <begin position="490"/>
        <end position="510"/>
    </location>
</feature>
<keyword evidence="1" id="KW-1133">Transmembrane helix</keyword>
<gene>
    <name evidence="2" type="ORF">Din_022108</name>
</gene>
<accession>A0A5B7A7Q2</accession>
<dbReference type="Pfam" id="PF12452">
    <property type="entry name" value="DUF3685"/>
    <property type="match status" value="2"/>
</dbReference>
<name>A0A5B7A7Q2_DAVIN</name>
<dbReference type="PANTHER" id="PTHR36807">
    <property type="entry name" value="PHOSPHOGLYCOLATE PHOSPHATASE"/>
    <property type="match status" value="1"/>
</dbReference>
<proteinExistence type="predicted"/>
<keyword evidence="1" id="KW-0472">Membrane</keyword>
<dbReference type="AlphaFoldDB" id="A0A5B7A7Q2"/>
<protein>
    <submittedName>
        <fullName evidence="2">Uncharacterized protein</fullName>
    </submittedName>
</protein>
<reference evidence="2" key="1">
    <citation type="submission" date="2019-08" db="EMBL/GenBank/DDBJ databases">
        <title>Reference gene set and small RNA set construction with multiple tissues from Davidia involucrata Baill.</title>
        <authorList>
            <person name="Yang H."/>
            <person name="Zhou C."/>
            <person name="Li G."/>
            <person name="Wang J."/>
            <person name="Gao P."/>
            <person name="Wang M."/>
            <person name="Wang R."/>
            <person name="Zhao Y."/>
        </authorList>
    </citation>
    <scope>NUCLEOTIDE SEQUENCE</scope>
    <source>
        <tissue evidence="2">Mixed with DoveR01_LX</tissue>
    </source>
</reference>
<evidence type="ECO:0000313" key="2">
    <source>
        <dbReference type="EMBL" id="MPA52667.1"/>
    </source>
</evidence>